<dbReference type="PROSITE" id="PS51087">
    <property type="entry name" value="APAG"/>
    <property type="match status" value="1"/>
</dbReference>
<name>A0A9W6ZSP8_9STRA</name>
<evidence type="ECO:0000259" key="1">
    <source>
        <dbReference type="PROSITE" id="PS51087"/>
    </source>
</evidence>
<dbReference type="Pfam" id="PF04379">
    <property type="entry name" value="DUF525"/>
    <property type="match status" value="1"/>
</dbReference>
<organism evidence="2 3">
    <name type="scientific">Triparma laevis f. longispina</name>
    <dbReference type="NCBI Taxonomy" id="1714387"/>
    <lineage>
        <taxon>Eukaryota</taxon>
        <taxon>Sar</taxon>
        <taxon>Stramenopiles</taxon>
        <taxon>Ochrophyta</taxon>
        <taxon>Bolidophyceae</taxon>
        <taxon>Parmales</taxon>
        <taxon>Triparmaceae</taxon>
        <taxon>Triparma</taxon>
    </lineage>
</organism>
<gene>
    <name evidence="2" type="ORF">TrLO_g2578</name>
</gene>
<evidence type="ECO:0000313" key="2">
    <source>
        <dbReference type="EMBL" id="GMH57706.1"/>
    </source>
</evidence>
<proteinExistence type="predicted"/>
<sequence>MAVPRAVYRLLHRRLQKPITILPPLDHVSSPNWGSYRTFNLSVDTVRQTNFLNELNPPLPYPADSSTLMSQLRSEFRNRDKDKEEVDNECLDALVLSDYLLSISAQTSTVTSNNVTVQLTSHYLHENLSTQKSIHQYRVRLINNSSDRIKILGRSWEIKEDDDMITKVNQPTSGVVGQFPVLKPERIFEYSSGCEIRGGVGGISGKLYYAILKDDEDGEGEVDYKNVEVEEIEVGEVELRRENEDSYYVDELDLDDHF</sequence>
<dbReference type="AlphaFoldDB" id="A0A9W6ZSP8"/>
<dbReference type="Proteomes" id="UP001165122">
    <property type="component" value="Unassembled WGS sequence"/>
</dbReference>
<dbReference type="PANTHER" id="PTHR47191:SF2">
    <property type="entry name" value="OS05G0170800 PROTEIN"/>
    <property type="match status" value="1"/>
</dbReference>
<reference evidence="3" key="1">
    <citation type="journal article" date="2023" name="Commun. Biol.">
        <title>Genome analysis of Parmales, the sister group of diatoms, reveals the evolutionary specialization of diatoms from phago-mixotrophs to photoautotrophs.</title>
        <authorList>
            <person name="Ban H."/>
            <person name="Sato S."/>
            <person name="Yoshikawa S."/>
            <person name="Yamada K."/>
            <person name="Nakamura Y."/>
            <person name="Ichinomiya M."/>
            <person name="Sato N."/>
            <person name="Blanc-Mathieu R."/>
            <person name="Endo H."/>
            <person name="Kuwata A."/>
            <person name="Ogata H."/>
        </authorList>
    </citation>
    <scope>NUCLEOTIDE SEQUENCE [LARGE SCALE GENOMIC DNA]</scope>
    <source>
        <strain evidence="3">NIES 3700</strain>
    </source>
</reference>
<dbReference type="InterPro" id="IPR050718">
    <property type="entry name" value="ApaG-like"/>
</dbReference>
<dbReference type="Gene3D" id="2.60.40.1470">
    <property type="entry name" value="ApaG domain"/>
    <property type="match status" value="1"/>
</dbReference>
<accession>A0A9W6ZSP8</accession>
<comment type="caution">
    <text evidence="2">The sequence shown here is derived from an EMBL/GenBank/DDBJ whole genome shotgun (WGS) entry which is preliminary data.</text>
</comment>
<dbReference type="InterPro" id="IPR036767">
    <property type="entry name" value="ApaG_sf"/>
</dbReference>
<keyword evidence="3" id="KW-1185">Reference proteome</keyword>
<dbReference type="SUPFAM" id="SSF110069">
    <property type="entry name" value="ApaG-like"/>
    <property type="match status" value="1"/>
</dbReference>
<dbReference type="EMBL" id="BRXW01000471">
    <property type="protein sequence ID" value="GMH57706.1"/>
    <property type="molecule type" value="Genomic_DNA"/>
</dbReference>
<feature type="domain" description="ApaG" evidence="1">
    <location>
        <begin position="109"/>
        <end position="241"/>
    </location>
</feature>
<evidence type="ECO:0000313" key="3">
    <source>
        <dbReference type="Proteomes" id="UP001165122"/>
    </source>
</evidence>
<dbReference type="InterPro" id="IPR007474">
    <property type="entry name" value="ApaG_domain"/>
</dbReference>
<dbReference type="PANTHER" id="PTHR47191">
    <property type="entry name" value="OS05G0170800 PROTEIN"/>
    <property type="match status" value="1"/>
</dbReference>
<protein>
    <recommendedName>
        <fullName evidence="1">ApaG domain-containing protein</fullName>
    </recommendedName>
</protein>
<dbReference type="OrthoDB" id="48536at2759"/>